<reference evidence="2" key="2">
    <citation type="submission" date="2023-01" db="EMBL/GenBank/DDBJ databases">
        <authorList>
            <person name="Petersen C."/>
        </authorList>
    </citation>
    <scope>NUCLEOTIDE SEQUENCE</scope>
    <source>
        <strain evidence="2">IBT 17514</strain>
    </source>
</reference>
<feature type="compositionally biased region" description="Basic and acidic residues" evidence="1">
    <location>
        <begin position="38"/>
        <end position="49"/>
    </location>
</feature>
<keyword evidence="3" id="KW-1185">Reference proteome</keyword>
<protein>
    <submittedName>
        <fullName evidence="2">Uncharacterized protein</fullName>
    </submittedName>
</protein>
<name>A0AAD6HU33_9EURO</name>
<evidence type="ECO:0000313" key="3">
    <source>
        <dbReference type="Proteomes" id="UP001215712"/>
    </source>
</evidence>
<gene>
    <name evidence="2" type="ORF">N7493_001241</name>
</gene>
<dbReference type="Proteomes" id="UP001215712">
    <property type="component" value="Unassembled WGS sequence"/>
</dbReference>
<proteinExistence type="predicted"/>
<dbReference type="EMBL" id="JAQJAN010000002">
    <property type="protein sequence ID" value="KAJ5738086.1"/>
    <property type="molecule type" value="Genomic_DNA"/>
</dbReference>
<sequence>MGKFRDKIKKSLTGGTEQQSERLSIRAALSSKLHGRGHTADYEALEKDSSTPPRQSSVGHSGNIEDRHSQPTDEIETPSLWEEAQQQVLQNQDLKDIFDTYEKELLGEQITEEDDGDPDISHRMGQVVRRKLEIIEEEGKITLAHHEINMEQNIKKGFAIIISVKDFVTTAISSDPHGSLT</sequence>
<feature type="compositionally biased region" description="Basic residues" evidence="1">
    <location>
        <begin position="1"/>
        <end position="10"/>
    </location>
</feature>
<reference evidence="2" key="1">
    <citation type="journal article" date="2023" name="IMA Fungus">
        <title>Comparative genomic study of the Penicillium genus elucidates a diverse pangenome and 15 lateral gene transfer events.</title>
        <authorList>
            <person name="Petersen C."/>
            <person name="Sorensen T."/>
            <person name="Nielsen M.R."/>
            <person name="Sondergaard T.E."/>
            <person name="Sorensen J.L."/>
            <person name="Fitzpatrick D.A."/>
            <person name="Frisvad J.C."/>
            <person name="Nielsen K.L."/>
        </authorList>
    </citation>
    <scope>NUCLEOTIDE SEQUENCE</scope>
    <source>
        <strain evidence="2">IBT 17514</strain>
    </source>
</reference>
<feature type="compositionally biased region" description="Polar residues" evidence="1">
    <location>
        <begin position="50"/>
        <end position="60"/>
    </location>
</feature>
<feature type="region of interest" description="Disordered" evidence="1">
    <location>
        <begin position="1"/>
        <end position="83"/>
    </location>
</feature>
<evidence type="ECO:0000313" key="2">
    <source>
        <dbReference type="EMBL" id="KAJ5738086.1"/>
    </source>
</evidence>
<dbReference type="AlphaFoldDB" id="A0AAD6HU33"/>
<evidence type="ECO:0000256" key="1">
    <source>
        <dbReference type="SAM" id="MobiDB-lite"/>
    </source>
</evidence>
<accession>A0AAD6HU33</accession>
<organism evidence="2 3">
    <name type="scientific">Penicillium malachiteum</name>
    <dbReference type="NCBI Taxonomy" id="1324776"/>
    <lineage>
        <taxon>Eukaryota</taxon>
        <taxon>Fungi</taxon>
        <taxon>Dikarya</taxon>
        <taxon>Ascomycota</taxon>
        <taxon>Pezizomycotina</taxon>
        <taxon>Eurotiomycetes</taxon>
        <taxon>Eurotiomycetidae</taxon>
        <taxon>Eurotiales</taxon>
        <taxon>Aspergillaceae</taxon>
        <taxon>Penicillium</taxon>
    </lineage>
</organism>
<comment type="caution">
    <text evidence="2">The sequence shown here is derived from an EMBL/GenBank/DDBJ whole genome shotgun (WGS) entry which is preliminary data.</text>
</comment>